<keyword evidence="2" id="KW-1185">Reference proteome</keyword>
<organism evidence="1 2">
    <name type="scientific">Clitoria ternatea</name>
    <name type="common">Butterfly pea</name>
    <dbReference type="NCBI Taxonomy" id="43366"/>
    <lineage>
        <taxon>Eukaryota</taxon>
        <taxon>Viridiplantae</taxon>
        <taxon>Streptophyta</taxon>
        <taxon>Embryophyta</taxon>
        <taxon>Tracheophyta</taxon>
        <taxon>Spermatophyta</taxon>
        <taxon>Magnoliopsida</taxon>
        <taxon>eudicotyledons</taxon>
        <taxon>Gunneridae</taxon>
        <taxon>Pentapetalae</taxon>
        <taxon>rosids</taxon>
        <taxon>fabids</taxon>
        <taxon>Fabales</taxon>
        <taxon>Fabaceae</taxon>
        <taxon>Papilionoideae</taxon>
        <taxon>50 kb inversion clade</taxon>
        <taxon>NPAAA clade</taxon>
        <taxon>indigoferoid/millettioid clade</taxon>
        <taxon>Phaseoleae</taxon>
        <taxon>Clitoria</taxon>
    </lineage>
</organism>
<comment type="caution">
    <text evidence="1">The sequence shown here is derived from an EMBL/GenBank/DDBJ whole genome shotgun (WGS) entry which is preliminary data.</text>
</comment>
<evidence type="ECO:0000313" key="1">
    <source>
        <dbReference type="EMBL" id="KAK7295284.1"/>
    </source>
</evidence>
<dbReference type="EMBL" id="JAYKXN010000004">
    <property type="protein sequence ID" value="KAK7295284.1"/>
    <property type="molecule type" value="Genomic_DNA"/>
</dbReference>
<evidence type="ECO:0000313" key="2">
    <source>
        <dbReference type="Proteomes" id="UP001359559"/>
    </source>
</evidence>
<protein>
    <submittedName>
        <fullName evidence="1">Uncharacterized protein</fullName>
    </submittedName>
</protein>
<sequence>MNGSQQRFSPFIQRQERDAFAQRSWNGDFLRSRVCSKHLLGFLAFDVVVILVMKRGQFNWIYHTRSVPITNTSPYLSRFHAIFIQKKATKGTQRGCLRFLRAILLIFQGETPPHRTNLRRHHIDLRRIPGPQFLHSK</sequence>
<name>A0AAN9JDH0_CLITE</name>
<gene>
    <name evidence="1" type="ORF">RJT34_18190</name>
</gene>
<dbReference type="Proteomes" id="UP001359559">
    <property type="component" value="Unassembled WGS sequence"/>
</dbReference>
<accession>A0AAN9JDH0</accession>
<proteinExistence type="predicted"/>
<dbReference type="AlphaFoldDB" id="A0AAN9JDH0"/>
<reference evidence="1 2" key="1">
    <citation type="submission" date="2024-01" db="EMBL/GenBank/DDBJ databases">
        <title>The genomes of 5 underutilized Papilionoideae crops provide insights into root nodulation and disease resistance.</title>
        <authorList>
            <person name="Yuan L."/>
        </authorList>
    </citation>
    <scope>NUCLEOTIDE SEQUENCE [LARGE SCALE GENOMIC DNA]</scope>
    <source>
        <strain evidence="1">LY-2023</strain>
        <tissue evidence="1">Leaf</tissue>
    </source>
</reference>